<evidence type="ECO:0000256" key="7">
    <source>
        <dbReference type="ARBA" id="ARBA00022555"/>
    </source>
</evidence>
<dbReference type="GO" id="GO:0001514">
    <property type="term" value="P:selenocysteine incorporation"/>
    <property type="evidence" value="ECO:0007669"/>
    <property type="project" value="TreeGrafter"/>
</dbReference>
<feature type="binding site" evidence="18">
    <location>
        <position position="422"/>
    </location>
    <ligand>
        <name>tRNA</name>
        <dbReference type="ChEBI" id="CHEBI:17843"/>
    </ligand>
</feature>
<organism evidence="20 21">
    <name type="scientific">Cavenderia fasciculata</name>
    <name type="common">Slime mold</name>
    <name type="synonym">Dictyostelium fasciculatum</name>
    <dbReference type="NCBI Taxonomy" id="261658"/>
    <lineage>
        <taxon>Eukaryota</taxon>
        <taxon>Amoebozoa</taxon>
        <taxon>Evosea</taxon>
        <taxon>Eumycetozoa</taxon>
        <taxon>Dictyostelia</taxon>
        <taxon>Acytosteliales</taxon>
        <taxon>Cavenderiaceae</taxon>
        <taxon>Cavenderia</taxon>
    </lineage>
</organism>
<feature type="binding site" evidence="18">
    <location>
        <position position="97"/>
    </location>
    <ligand>
        <name>substrate</name>
    </ligand>
</feature>
<dbReference type="STRING" id="1054147.F4PUC7"/>
<dbReference type="InterPro" id="IPR008829">
    <property type="entry name" value="SepSecS/SepCysS"/>
</dbReference>
<reference evidence="21" key="1">
    <citation type="journal article" date="2011" name="Genome Res.">
        <title>Phylogeny-wide analysis of social amoeba genomes highlights ancient origins for complex intercellular communication.</title>
        <authorList>
            <person name="Heidel A.J."/>
            <person name="Lawal H.M."/>
            <person name="Felder M."/>
            <person name="Schilde C."/>
            <person name="Helps N.R."/>
            <person name="Tunggal B."/>
            <person name="Rivero F."/>
            <person name="John U."/>
            <person name="Schleicher M."/>
            <person name="Eichinger L."/>
            <person name="Platzer M."/>
            <person name="Noegel A.A."/>
            <person name="Schaap P."/>
            <person name="Gloeckner G."/>
        </authorList>
    </citation>
    <scope>NUCLEOTIDE SEQUENCE [LARGE SCALE GENOMIC DNA]</scope>
    <source>
        <strain evidence="21">SH3</strain>
    </source>
</reference>
<evidence type="ECO:0000313" key="20">
    <source>
        <dbReference type="EMBL" id="EGG21842.1"/>
    </source>
</evidence>
<keyword evidence="17" id="KW-0963">Cytoplasm</keyword>
<evidence type="ECO:0000256" key="4">
    <source>
        <dbReference type="ARBA" id="ARBA00007037"/>
    </source>
</evidence>
<feature type="binding site" evidence="18">
    <location>
        <position position="335"/>
    </location>
    <ligand>
        <name>substrate</name>
    </ligand>
</feature>
<evidence type="ECO:0000256" key="1">
    <source>
        <dbReference type="ARBA" id="ARBA00001933"/>
    </source>
</evidence>
<evidence type="ECO:0000256" key="10">
    <source>
        <dbReference type="ARBA" id="ARBA00022898"/>
    </source>
</evidence>
<dbReference type="PIRSF" id="PIRSF017689">
    <property type="entry name" value="SepSecS"/>
    <property type="match status" value="1"/>
</dbReference>
<evidence type="ECO:0000313" key="21">
    <source>
        <dbReference type="Proteomes" id="UP000007797"/>
    </source>
</evidence>
<evidence type="ECO:0000256" key="16">
    <source>
        <dbReference type="ARBA" id="ARBA00048808"/>
    </source>
</evidence>
<dbReference type="GO" id="GO:0000049">
    <property type="term" value="F:tRNA binding"/>
    <property type="evidence" value="ECO:0007669"/>
    <property type="project" value="UniProtKB-UniRule"/>
</dbReference>
<comment type="similarity">
    <text evidence="4 17">Belongs to the SepSecS family.</text>
</comment>
<evidence type="ECO:0000256" key="18">
    <source>
        <dbReference type="PIRSR" id="PIRSR017689-1"/>
    </source>
</evidence>
<name>F4PUC7_CACFS</name>
<keyword evidence="21" id="KW-1185">Reference proteome</keyword>
<dbReference type="InterPro" id="IPR015421">
    <property type="entry name" value="PyrdxlP-dep_Trfase_major"/>
</dbReference>
<evidence type="ECO:0000256" key="5">
    <source>
        <dbReference type="ARBA" id="ARBA00012464"/>
    </source>
</evidence>
<comment type="function">
    <text evidence="2 17">Converts O-phosphoseryl-tRNA(Sec) to selenocysteinyl-tRNA(Sec) required for selenoprotein biosynthesis.</text>
</comment>
<keyword evidence="9 17" id="KW-0694">RNA-binding</keyword>
<evidence type="ECO:0000256" key="19">
    <source>
        <dbReference type="PIRSR" id="PIRSR017689-50"/>
    </source>
</evidence>
<evidence type="ECO:0000256" key="3">
    <source>
        <dbReference type="ARBA" id="ARBA00004822"/>
    </source>
</evidence>
<comment type="cofactor">
    <cofactor evidence="1 17 19">
        <name>pyridoxal 5'-phosphate</name>
        <dbReference type="ChEBI" id="CHEBI:597326"/>
    </cofactor>
</comment>
<feature type="binding site" evidence="18">
    <location>
        <position position="98"/>
    </location>
    <ligand>
        <name>substrate</name>
    </ligand>
</feature>
<sequence length="483" mass="53758">MNQKNLEICKSLINPSYIEQSSQAINQYNHLINVLLTQRRLPDKGWDDQFIRWFLNDIAKMDSNNYVENAGVGEREGRIHSRIVQERHFGLAHGIGRSGDISEQQPKAAGSSLVQRLCSYLVMDSMSVAGLNSIGECLVLPMATGMTIALTLMTFTKHCRPPTAKYVIWPRIDQKSCLKAIATAGLVPVVIENVLQGDVITTDLEAIENKIIELGPENVVCVYSTTSCFAPRVPDRIIEISELCYKYNVGHIINNAYGLQCSKIVHAINESCQSDKQRRVDAIIQSTDKNYMVPVGGAIITSPKKEKQQHKQKEKGEEEQQVNLIDLISKNYPGRANGSPILDLFITLLSMGRQGYKELLDERKQLLTYFRDQLASLSLQFPNCRLLDTPDNRISLGLALAVASGDQQKLSISMIGSKLFSRSCSGARVIELPGSKKSVAGLDFESYGSHINNYHSSYLTVACAIGITKDDIDTFMKRLKKIL</sequence>
<evidence type="ECO:0000256" key="14">
    <source>
        <dbReference type="ARBA" id="ARBA00032048"/>
    </source>
</evidence>
<protein>
    <recommendedName>
        <fullName evidence="6 17">O-phosphoseryl-tRNA(Sec) selenium transferase</fullName>
        <ecNumber evidence="5 17">2.9.1.2</ecNumber>
    </recommendedName>
    <alternativeName>
        <fullName evidence="13 17">Selenocysteine synthase</fullName>
    </alternativeName>
    <alternativeName>
        <fullName evidence="14 17">Selenocysteinyl-tRNA(Sec) synthase</fullName>
    </alternativeName>
    <alternativeName>
        <fullName evidence="15 17">Sep-tRNA:Sec-tRNA synthase</fullName>
    </alternativeName>
</protein>
<gene>
    <name evidence="20" type="primary">sepsecs</name>
    <name evidence="20" type="ORF">DFA_01728</name>
</gene>
<dbReference type="UniPathway" id="UPA00906">
    <property type="reaction ID" value="UER00898"/>
</dbReference>
<dbReference type="GO" id="GO:0001717">
    <property type="term" value="P:conversion of seryl-tRNAsec to selenocys-tRNAsec"/>
    <property type="evidence" value="ECO:0007669"/>
    <property type="project" value="UniProtKB-UniRule"/>
</dbReference>
<dbReference type="SUPFAM" id="SSF53383">
    <property type="entry name" value="PLP-dependent transferases"/>
    <property type="match status" value="1"/>
</dbReference>
<evidence type="ECO:0000256" key="8">
    <source>
        <dbReference type="ARBA" id="ARBA00022679"/>
    </source>
</evidence>
<dbReference type="Gene3D" id="3.40.640.10">
    <property type="entry name" value="Type I PLP-dependent aspartate aminotransferase-like (Major domain)"/>
    <property type="match status" value="1"/>
</dbReference>
<accession>F4PUC7</accession>
<feature type="modified residue" description="N6-(pyridoxal phosphate)lysine" evidence="19">
    <location>
        <position position="289"/>
    </location>
</feature>
<dbReference type="Proteomes" id="UP000007797">
    <property type="component" value="Unassembled WGS sequence"/>
</dbReference>
<evidence type="ECO:0000256" key="12">
    <source>
        <dbReference type="ARBA" id="ARBA00023266"/>
    </source>
</evidence>
<evidence type="ECO:0000256" key="6">
    <source>
        <dbReference type="ARBA" id="ARBA00021963"/>
    </source>
</evidence>
<evidence type="ECO:0000256" key="2">
    <source>
        <dbReference type="ARBA" id="ARBA00002552"/>
    </source>
</evidence>
<dbReference type="PANTHER" id="PTHR12944">
    <property type="entry name" value="SOLUBLE LIVER ANTIGEN/LIVER PANCREAS ANTIGEN"/>
    <property type="match status" value="1"/>
</dbReference>
<dbReference type="InterPro" id="IPR019872">
    <property type="entry name" value="Sec-tRNA_Se_transferase"/>
</dbReference>
<dbReference type="GO" id="GO:0005737">
    <property type="term" value="C:cytoplasm"/>
    <property type="evidence" value="ECO:0007669"/>
    <property type="project" value="UniProtKB-SubCell"/>
</dbReference>
<comment type="catalytic activity">
    <reaction evidence="16 17">
        <text>O-phospho-L-seryl-tRNA(Sec) + selenophosphate + H2O = L-selenocysteinyl-tRNA(Sec) + 2 phosphate</text>
        <dbReference type="Rhea" id="RHEA:25041"/>
        <dbReference type="Rhea" id="RHEA-COMP:9743"/>
        <dbReference type="Rhea" id="RHEA-COMP:9947"/>
        <dbReference type="ChEBI" id="CHEBI:15377"/>
        <dbReference type="ChEBI" id="CHEBI:16144"/>
        <dbReference type="ChEBI" id="CHEBI:43474"/>
        <dbReference type="ChEBI" id="CHEBI:78551"/>
        <dbReference type="ChEBI" id="CHEBI:78573"/>
        <dbReference type="EC" id="2.9.1.2"/>
    </reaction>
</comment>
<dbReference type="EMBL" id="GL883010">
    <property type="protein sequence ID" value="EGG21842.1"/>
    <property type="molecule type" value="Genomic_DNA"/>
</dbReference>
<dbReference type="InterPro" id="IPR015424">
    <property type="entry name" value="PyrdxlP-dep_Trfase"/>
</dbReference>
<feature type="binding site" evidence="18">
    <location>
        <position position="276"/>
    </location>
    <ligand>
        <name>tRNA</name>
        <dbReference type="ChEBI" id="CHEBI:17843"/>
    </ligand>
</feature>
<dbReference type="NCBIfam" id="TIGR03531">
    <property type="entry name" value="selenium_SpcS"/>
    <property type="match status" value="1"/>
</dbReference>
<keyword evidence="11 17" id="KW-0648">Protein biosynthesis</keyword>
<evidence type="ECO:0000256" key="17">
    <source>
        <dbReference type="PIRNR" id="PIRNR017689"/>
    </source>
</evidence>
<keyword evidence="7 17" id="KW-0820">tRNA-binding</keyword>
<keyword evidence="8 17" id="KW-0808">Transferase</keyword>
<keyword evidence="12 17" id="KW-0711">Selenium</keyword>
<dbReference type="GeneID" id="14873515"/>
<evidence type="ECO:0000256" key="15">
    <source>
        <dbReference type="ARBA" id="ARBA00032693"/>
    </source>
</evidence>
<dbReference type="RefSeq" id="XP_004359692.1">
    <property type="nucleotide sequence ID" value="XM_004359635.1"/>
</dbReference>
<feature type="binding site" evidence="18">
    <location>
        <position position="75"/>
    </location>
    <ligand>
        <name>pyridoxal 5'-phosphate</name>
        <dbReference type="ChEBI" id="CHEBI:597326"/>
    </ligand>
</feature>
<evidence type="ECO:0000256" key="11">
    <source>
        <dbReference type="ARBA" id="ARBA00022917"/>
    </source>
</evidence>
<dbReference type="OrthoDB" id="10263545at2759"/>
<evidence type="ECO:0000256" key="9">
    <source>
        <dbReference type="ARBA" id="ARBA00022884"/>
    </source>
</evidence>
<dbReference type="EC" id="2.9.1.2" evidence="5 17"/>
<dbReference type="GO" id="GO:0098621">
    <property type="term" value="F:O-phosphoseryl-tRNA(Sec) selenium transferase activity"/>
    <property type="evidence" value="ECO:0007669"/>
    <property type="project" value="UniProtKB-EC"/>
</dbReference>
<comment type="pathway">
    <text evidence="3 17">Aminoacyl-tRNA biosynthesis; selenocysteinyl-tRNA(Sec) biosynthesis; selenocysteinyl-tRNA(Sec) from L-seryl-tRNA(Sec) (archaeal/eukaryal route): step 2/2.</text>
</comment>
<comment type="subcellular location">
    <subcellularLocation>
        <location evidence="17">Cytoplasm</location>
    </subcellularLocation>
</comment>
<dbReference type="AlphaFoldDB" id="F4PUC7"/>
<keyword evidence="10 17" id="KW-0663">Pyridoxal phosphate</keyword>
<dbReference type="OMA" id="MSHANDY"/>
<dbReference type="Pfam" id="PF05889">
    <property type="entry name" value="SepSecS"/>
    <property type="match status" value="1"/>
</dbReference>
<evidence type="ECO:0000256" key="13">
    <source>
        <dbReference type="ARBA" id="ARBA00030669"/>
    </source>
</evidence>
<dbReference type="KEGG" id="dfa:DFA_01728"/>
<proteinExistence type="inferred from homology"/>
<feature type="binding site" evidence="18">
    <location>
        <position position="105"/>
    </location>
    <ligand>
        <name>substrate</name>
    </ligand>
</feature>
<dbReference type="PANTHER" id="PTHR12944:SF2">
    <property type="entry name" value="O-PHOSPHOSERYL-TRNA(SEC) SELENIUM TRANSFERASE"/>
    <property type="match status" value="1"/>
</dbReference>
<feature type="site" description="May act as a substrate filter by repelling compounds with a negatively charged alpha-carboxylate" evidence="19">
    <location>
        <position position="74"/>
    </location>
</feature>